<keyword evidence="2" id="KW-1185">Reference proteome</keyword>
<dbReference type="Proteomes" id="UP001153269">
    <property type="component" value="Unassembled WGS sequence"/>
</dbReference>
<protein>
    <submittedName>
        <fullName evidence="1">Uncharacterized protein</fullName>
    </submittedName>
</protein>
<proteinExistence type="predicted"/>
<sequence>MALHRLIKHLQRGVTNVGEPEPLQDKEQTLALPAESCRDPGPVYKHVLAPGDHSKTFESQGDFDHRTRVRTPVSASVNSAVVSLCKTLNGSAENPHITVPCTAGTNANPESLGKTTVLYRLFKKLRGTDSSKCGTEEKPLLSSLI</sequence>
<dbReference type="EMBL" id="CADEAL010001546">
    <property type="protein sequence ID" value="CAB1433281.1"/>
    <property type="molecule type" value="Genomic_DNA"/>
</dbReference>
<comment type="caution">
    <text evidence="1">The sequence shown here is derived from an EMBL/GenBank/DDBJ whole genome shotgun (WGS) entry which is preliminary data.</text>
</comment>
<evidence type="ECO:0000313" key="1">
    <source>
        <dbReference type="EMBL" id="CAB1433281.1"/>
    </source>
</evidence>
<accession>A0A9N7UM14</accession>
<evidence type="ECO:0000313" key="2">
    <source>
        <dbReference type="Proteomes" id="UP001153269"/>
    </source>
</evidence>
<dbReference type="AlphaFoldDB" id="A0A9N7UM14"/>
<reference evidence="1" key="1">
    <citation type="submission" date="2020-03" db="EMBL/GenBank/DDBJ databases">
        <authorList>
            <person name="Weist P."/>
        </authorList>
    </citation>
    <scope>NUCLEOTIDE SEQUENCE</scope>
</reference>
<organism evidence="1 2">
    <name type="scientific">Pleuronectes platessa</name>
    <name type="common">European plaice</name>
    <dbReference type="NCBI Taxonomy" id="8262"/>
    <lineage>
        <taxon>Eukaryota</taxon>
        <taxon>Metazoa</taxon>
        <taxon>Chordata</taxon>
        <taxon>Craniata</taxon>
        <taxon>Vertebrata</taxon>
        <taxon>Euteleostomi</taxon>
        <taxon>Actinopterygii</taxon>
        <taxon>Neopterygii</taxon>
        <taxon>Teleostei</taxon>
        <taxon>Neoteleostei</taxon>
        <taxon>Acanthomorphata</taxon>
        <taxon>Carangaria</taxon>
        <taxon>Pleuronectiformes</taxon>
        <taxon>Pleuronectoidei</taxon>
        <taxon>Pleuronectidae</taxon>
        <taxon>Pleuronectes</taxon>
    </lineage>
</organism>
<gene>
    <name evidence="1" type="ORF">PLEPLA_LOCUS21370</name>
</gene>
<name>A0A9N7UM14_PLEPL</name>